<proteinExistence type="predicted"/>
<evidence type="ECO:0000313" key="3">
    <source>
        <dbReference type="Proteomes" id="UP000317365"/>
    </source>
</evidence>
<dbReference type="AlphaFoldDB" id="A0A515EMT5"/>
<protein>
    <recommendedName>
        <fullName evidence="1">Transposase IS30-like HTH domain-containing protein</fullName>
    </recommendedName>
</protein>
<dbReference type="GO" id="GO:0004803">
    <property type="term" value="F:transposase activity"/>
    <property type="evidence" value="ECO:0007669"/>
    <property type="project" value="TreeGrafter"/>
</dbReference>
<reference evidence="3" key="2">
    <citation type="journal article" date="2020" name="Int. J. Syst. Evol. Microbiol.">
        <title>Genomic insights into a novel species Rhodoferax aquaticus sp. nov., isolated from freshwater.</title>
        <authorList>
            <person name="Li T."/>
            <person name="Zhuo Y."/>
            <person name="Jin C.Z."/>
            <person name="Wu X."/>
            <person name="Ko S.R."/>
            <person name="Jin F.J."/>
            <person name="Ahn C.Y."/>
            <person name="Oh H.M."/>
            <person name="Lee H.G."/>
            <person name="Jin L."/>
        </authorList>
    </citation>
    <scope>NUCLEOTIDE SEQUENCE [LARGE SCALE GENOMIC DNA]</scope>
    <source>
        <strain evidence="3">Gr-4</strain>
    </source>
</reference>
<dbReference type="KEGG" id="rhg:EXZ61_07080"/>
<dbReference type="SUPFAM" id="SSF53098">
    <property type="entry name" value="Ribonuclease H-like"/>
    <property type="match status" value="1"/>
</dbReference>
<sequence length="133" mass="15538">MTYTHLAQEKRCQIHKLNRQGIHLSQIASELERSTSTISRELRRNASCLKAKVYFAKPYCSWQRGRNANTNGLLRQFFPKRRSLLNVTQAQVEEAVYLLNHRPRKCLGYRTPHEVFYNLPVRPLTLHSVALCT</sequence>
<dbReference type="Gene3D" id="3.30.420.10">
    <property type="entry name" value="Ribonuclease H-like superfamily/Ribonuclease H"/>
    <property type="match status" value="1"/>
</dbReference>
<feature type="domain" description="Transposase IS30-like HTH" evidence="1">
    <location>
        <begin position="3"/>
        <end position="45"/>
    </location>
</feature>
<dbReference type="GO" id="GO:0005829">
    <property type="term" value="C:cytosol"/>
    <property type="evidence" value="ECO:0007669"/>
    <property type="project" value="TreeGrafter"/>
</dbReference>
<organism evidence="2 3">
    <name type="scientific">Rhodoferax aquaticus</name>
    <dbReference type="NCBI Taxonomy" id="2527691"/>
    <lineage>
        <taxon>Bacteria</taxon>
        <taxon>Pseudomonadati</taxon>
        <taxon>Pseudomonadota</taxon>
        <taxon>Betaproteobacteria</taxon>
        <taxon>Burkholderiales</taxon>
        <taxon>Comamonadaceae</taxon>
        <taxon>Rhodoferax</taxon>
    </lineage>
</organism>
<dbReference type="PANTHER" id="PTHR10948:SF23">
    <property type="entry name" value="TRANSPOSASE INSI FOR INSERTION SEQUENCE ELEMENT IS30A-RELATED"/>
    <property type="match status" value="1"/>
</dbReference>
<reference evidence="3" key="1">
    <citation type="submission" date="2019-02" db="EMBL/GenBank/DDBJ databases">
        <title>Complete genome sequence of Rhodoferax sp. Gr-4.</title>
        <authorList>
            <person name="Jin L."/>
        </authorList>
    </citation>
    <scope>NUCLEOTIDE SEQUENCE [LARGE SCALE GENOMIC DNA]</scope>
    <source>
        <strain evidence="3">Gr-4</strain>
    </source>
</reference>
<accession>A0A515EMT5</accession>
<dbReference type="GO" id="GO:0032196">
    <property type="term" value="P:transposition"/>
    <property type="evidence" value="ECO:0007669"/>
    <property type="project" value="TreeGrafter"/>
</dbReference>
<dbReference type="GO" id="GO:0003676">
    <property type="term" value="F:nucleic acid binding"/>
    <property type="evidence" value="ECO:0007669"/>
    <property type="project" value="InterPro"/>
</dbReference>
<dbReference type="InterPro" id="IPR051917">
    <property type="entry name" value="Transposase-Integrase"/>
</dbReference>
<dbReference type="Proteomes" id="UP000317365">
    <property type="component" value="Chromosome"/>
</dbReference>
<dbReference type="InterPro" id="IPR012337">
    <property type="entry name" value="RNaseH-like_sf"/>
</dbReference>
<dbReference type="InterPro" id="IPR036397">
    <property type="entry name" value="RNaseH_sf"/>
</dbReference>
<keyword evidence="3" id="KW-1185">Reference proteome</keyword>
<evidence type="ECO:0000259" key="1">
    <source>
        <dbReference type="Pfam" id="PF13936"/>
    </source>
</evidence>
<dbReference type="EMBL" id="CP036282">
    <property type="protein sequence ID" value="QDL53948.1"/>
    <property type="molecule type" value="Genomic_DNA"/>
</dbReference>
<dbReference type="InterPro" id="IPR025246">
    <property type="entry name" value="IS30-like_HTH"/>
</dbReference>
<dbReference type="PANTHER" id="PTHR10948">
    <property type="entry name" value="TRANSPOSASE"/>
    <property type="match status" value="1"/>
</dbReference>
<gene>
    <name evidence="2" type="ORF">EXZ61_07080</name>
</gene>
<dbReference type="Pfam" id="PF13936">
    <property type="entry name" value="HTH_38"/>
    <property type="match status" value="1"/>
</dbReference>
<evidence type="ECO:0000313" key="2">
    <source>
        <dbReference type="EMBL" id="QDL53948.1"/>
    </source>
</evidence>
<name>A0A515EMT5_9BURK</name>